<dbReference type="Gene3D" id="3.30.230.130">
    <property type="entry name" value="Cullin, Chain C, Domain 2"/>
    <property type="match status" value="1"/>
</dbReference>
<dbReference type="Proteomes" id="UP001608902">
    <property type="component" value="Unassembled WGS sequence"/>
</dbReference>
<dbReference type="SUPFAM" id="SSF75632">
    <property type="entry name" value="Cullin homology domain"/>
    <property type="match status" value="1"/>
</dbReference>
<dbReference type="PROSITE" id="PS50069">
    <property type="entry name" value="CULLIN_2"/>
    <property type="match status" value="1"/>
</dbReference>
<dbReference type="EMBL" id="JBGFUD010011134">
    <property type="protein sequence ID" value="MFH4983112.1"/>
    <property type="molecule type" value="Genomic_DNA"/>
</dbReference>
<dbReference type="InterPro" id="IPR019559">
    <property type="entry name" value="Cullin_neddylation_domain"/>
</dbReference>
<evidence type="ECO:0000313" key="4">
    <source>
        <dbReference type="Proteomes" id="UP001608902"/>
    </source>
</evidence>
<comment type="similarity">
    <text evidence="1">Belongs to the cullin family.</text>
</comment>
<dbReference type="InterPro" id="IPR059120">
    <property type="entry name" value="Cullin-like_AB"/>
</dbReference>
<dbReference type="SMART" id="SM00182">
    <property type="entry name" value="CULLIN"/>
    <property type="match status" value="1"/>
</dbReference>
<dbReference type="SMART" id="SM00884">
    <property type="entry name" value="Cullin_Nedd8"/>
    <property type="match status" value="1"/>
</dbReference>
<dbReference type="InterPro" id="IPR036317">
    <property type="entry name" value="Cullin_homology_sf"/>
</dbReference>
<feature type="domain" description="Cullin family profile" evidence="2">
    <location>
        <begin position="32"/>
        <end position="145"/>
    </location>
</feature>
<gene>
    <name evidence="3" type="ORF">AB6A40_009821</name>
</gene>
<keyword evidence="4" id="KW-1185">Reference proteome</keyword>
<proteinExistence type="inferred from homology"/>
<dbReference type="InterPro" id="IPR036390">
    <property type="entry name" value="WH_DNA-bd_sf"/>
</dbReference>
<dbReference type="Gene3D" id="1.10.10.10">
    <property type="entry name" value="Winged helix-like DNA-binding domain superfamily/Winged helix DNA-binding domain"/>
    <property type="match status" value="1"/>
</dbReference>
<dbReference type="InterPro" id="IPR016158">
    <property type="entry name" value="Cullin_homology"/>
</dbReference>
<evidence type="ECO:0000256" key="1">
    <source>
        <dbReference type="PROSITE-ProRule" id="PRU00330"/>
    </source>
</evidence>
<evidence type="ECO:0000313" key="3">
    <source>
        <dbReference type="EMBL" id="MFH4983112.1"/>
    </source>
</evidence>
<sequence length="287" mass="33429">MHFPFLSATFTVTSVDQIKIFGPCNPHYFLDSVSIKILNAGAWSRGGERMQVQMPRELEDLIPEVDDFYRKQHSGRKLQWLHHWSHGTIVFGNAMGKFDLDVTTLQMSVLFSWNDRADQRLSYESLRIATQLPASELTRTLYSLVAYPKLRHQVLCTDCTSLNPREFNDSTLFWINQQFCIIKNGKDQSRGRLNLIGRLQLSTEPNHQAEHDDIIALRVLRVQEAVVKIMKVRKRCQSAQLQTELIELLKQMFLPSRKLVKEQIEWLIENKFIARDPSDFNTFVYIS</sequence>
<comment type="caution">
    <text evidence="3">The sequence shown here is derived from an EMBL/GenBank/DDBJ whole genome shotgun (WGS) entry which is preliminary data.</text>
</comment>
<dbReference type="SUPFAM" id="SSF46785">
    <property type="entry name" value="Winged helix' DNA-binding domain"/>
    <property type="match status" value="1"/>
</dbReference>
<name>A0ABD6EVH5_9BILA</name>
<dbReference type="InterPro" id="IPR036388">
    <property type="entry name" value="WH-like_DNA-bd_sf"/>
</dbReference>
<dbReference type="AlphaFoldDB" id="A0ABD6EVH5"/>
<dbReference type="Pfam" id="PF10557">
    <property type="entry name" value="Cullin_Nedd8"/>
    <property type="match status" value="1"/>
</dbReference>
<protein>
    <recommendedName>
        <fullName evidence="2">Cullin family profile domain-containing protein</fullName>
    </recommendedName>
</protein>
<dbReference type="PANTHER" id="PTHR11932">
    <property type="entry name" value="CULLIN"/>
    <property type="match status" value="1"/>
</dbReference>
<evidence type="ECO:0000259" key="2">
    <source>
        <dbReference type="PROSITE" id="PS50069"/>
    </source>
</evidence>
<organism evidence="3 4">
    <name type="scientific">Gnathostoma spinigerum</name>
    <dbReference type="NCBI Taxonomy" id="75299"/>
    <lineage>
        <taxon>Eukaryota</taxon>
        <taxon>Metazoa</taxon>
        <taxon>Ecdysozoa</taxon>
        <taxon>Nematoda</taxon>
        <taxon>Chromadorea</taxon>
        <taxon>Rhabditida</taxon>
        <taxon>Spirurina</taxon>
        <taxon>Gnathostomatomorpha</taxon>
        <taxon>Gnathostomatoidea</taxon>
        <taxon>Gnathostomatidae</taxon>
        <taxon>Gnathostoma</taxon>
    </lineage>
</organism>
<dbReference type="InterPro" id="IPR045093">
    <property type="entry name" value="Cullin"/>
</dbReference>
<dbReference type="Pfam" id="PF26557">
    <property type="entry name" value="Cullin_AB"/>
    <property type="match status" value="1"/>
</dbReference>
<accession>A0ABD6EVH5</accession>
<dbReference type="FunFam" id="3.30.230.130:FF:000004">
    <property type="entry name" value="Cullin 5"/>
    <property type="match status" value="1"/>
</dbReference>
<reference evidence="3 4" key="1">
    <citation type="submission" date="2024-08" db="EMBL/GenBank/DDBJ databases">
        <title>Gnathostoma spinigerum genome.</title>
        <authorList>
            <person name="Gonzalez-Bertolin B."/>
            <person name="Monzon S."/>
            <person name="Zaballos A."/>
            <person name="Jimenez P."/>
            <person name="Dekumyoy P."/>
            <person name="Varona S."/>
            <person name="Cuesta I."/>
            <person name="Sumanam S."/>
            <person name="Adisakwattana P."/>
            <person name="Gasser R.B."/>
            <person name="Hernandez-Gonzalez A."/>
            <person name="Young N.D."/>
            <person name="Perteguer M.J."/>
        </authorList>
    </citation>
    <scope>NUCLEOTIDE SEQUENCE [LARGE SCALE GENOMIC DNA]</scope>
    <source>
        <strain evidence="3">AL3</strain>
        <tissue evidence="3">Liver</tissue>
    </source>
</reference>